<evidence type="ECO:0000313" key="1">
    <source>
        <dbReference type="EMBL" id="CAB4037110.1"/>
    </source>
</evidence>
<reference evidence="1" key="1">
    <citation type="submission" date="2020-04" db="EMBL/GenBank/DDBJ databases">
        <authorList>
            <person name="Alioto T."/>
            <person name="Alioto T."/>
            <person name="Gomez Garrido J."/>
        </authorList>
    </citation>
    <scope>NUCLEOTIDE SEQUENCE</scope>
    <source>
        <strain evidence="1">A484AB</strain>
    </source>
</reference>
<dbReference type="EMBL" id="CACRXK020022744">
    <property type="protein sequence ID" value="CAB4037110.1"/>
    <property type="molecule type" value="Genomic_DNA"/>
</dbReference>
<gene>
    <name evidence="1" type="ORF">PACLA_8A034437</name>
</gene>
<dbReference type="OrthoDB" id="5983036at2759"/>
<accession>A0A6S7K5M0</accession>
<proteinExistence type="predicted"/>
<dbReference type="Proteomes" id="UP001152795">
    <property type="component" value="Unassembled WGS sequence"/>
</dbReference>
<dbReference type="AlphaFoldDB" id="A0A6S7K5M0"/>
<organism evidence="1 2">
    <name type="scientific">Paramuricea clavata</name>
    <name type="common">Red gorgonian</name>
    <name type="synonym">Violescent sea-whip</name>
    <dbReference type="NCBI Taxonomy" id="317549"/>
    <lineage>
        <taxon>Eukaryota</taxon>
        <taxon>Metazoa</taxon>
        <taxon>Cnidaria</taxon>
        <taxon>Anthozoa</taxon>
        <taxon>Octocorallia</taxon>
        <taxon>Malacalcyonacea</taxon>
        <taxon>Plexauridae</taxon>
        <taxon>Paramuricea</taxon>
    </lineage>
</organism>
<evidence type="ECO:0000313" key="2">
    <source>
        <dbReference type="Proteomes" id="UP001152795"/>
    </source>
</evidence>
<protein>
    <submittedName>
        <fullName evidence="1">Uncharacterized protein</fullName>
    </submittedName>
</protein>
<feature type="non-terminal residue" evidence="1">
    <location>
        <position position="145"/>
    </location>
</feature>
<keyword evidence="2" id="KW-1185">Reference proteome</keyword>
<sequence>MHINQRNNKSDNQHIALKAFFVLLAVGLQKPGPKSKTKDHKDNLKKRLASWKSGEIDKLLHEGRVIQSRIGKGRKSEPQNKAKIFAKLVMEGQINSAMRFLNDDNSGGILSLTDDVMQRLLEKHPEAQPAKSRVGLRGPVQDIPE</sequence>
<name>A0A6S7K5M0_PARCT</name>
<comment type="caution">
    <text evidence="1">The sequence shown here is derived from an EMBL/GenBank/DDBJ whole genome shotgun (WGS) entry which is preliminary data.</text>
</comment>